<dbReference type="Gene3D" id="1.20.120.330">
    <property type="entry name" value="Nucleotidyltransferases domain 2"/>
    <property type="match status" value="1"/>
</dbReference>
<dbReference type="KEGG" id="senf:GJR95_19310"/>
<sequence>MSTVGNYMLIAEDCLQEAIILYQNGKFRGACGRAYYAYFDAIRALLATKRITTKSHAAVRGLFSANFIKGHLSKKTRLYSTSYSNYVRLVSRIQMKTFQNQMPRKPLT</sequence>
<evidence type="ECO:0000259" key="2">
    <source>
        <dbReference type="Pfam" id="PF05168"/>
    </source>
</evidence>
<dbReference type="AlphaFoldDB" id="A0A6P1VWL5"/>
<dbReference type="PANTHER" id="PTHR36565:SF1">
    <property type="entry name" value="UPF0332 PROTEIN TM_1000"/>
    <property type="match status" value="1"/>
</dbReference>
<dbReference type="PANTHER" id="PTHR36565">
    <property type="entry name" value="UPF0332 PROTEIN TM_1000"/>
    <property type="match status" value="1"/>
</dbReference>
<organism evidence="3 4">
    <name type="scientific">Spirosoma endbachense</name>
    <dbReference type="NCBI Taxonomy" id="2666025"/>
    <lineage>
        <taxon>Bacteria</taxon>
        <taxon>Pseudomonadati</taxon>
        <taxon>Bacteroidota</taxon>
        <taxon>Cytophagia</taxon>
        <taxon>Cytophagales</taxon>
        <taxon>Cytophagaceae</taxon>
        <taxon>Spirosoma</taxon>
    </lineage>
</organism>
<name>A0A6P1VWL5_9BACT</name>
<reference evidence="3 4" key="1">
    <citation type="submission" date="2019-11" db="EMBL/GenBank/DDBJ databases">
        <title>Spirosoma endbachense sp. nov., isolated from a natural salt meadow.</title>
        <authorList>
            <person name="Rojas J."/>
            <person name="Ambika Manirajan B."/>
            <person name="Ratering S."/>
            <person name="Suarez C."/>
            <person name="Geissler-Plaum R."/>
            <person name="Schnell S."/>
        </authorList>
    </citation>
    <scope>NUCLEOTIDE SEQUENCE [LARGE SCALE GENOMIC DNA]</scope>
    <source>
        <strain evidence="3 4">I-24</strain>
    </source>
</reference>
<evidence type="ECO:0000313" key="4">
    <source>
        <dbReference type="Proteomes" id="UP000464577"/>
    </source>
</evidence>
<dbReference type="EMBL" id="CP045997">
    <property type="protein sequence ID" value="QHV97024.1"/>
    <property type="molecule type" value="Genomic_DNA"/>
</dbReference>
<proteinExistence type="inferred from homology"/>
<gene>
    <name evidence="3" type="ORF">GJR95_19310</name>
</gene>
<dbReference type="InterPro" id="IPR007842">
    <property type="entry name" value="HEPN_dom"/>
</dbReference>
<accession>A0A6P1VWL5</accession>
<feature type="domain" description="HEPN" evidence="2">
    <location>
        <begin position="8"/>
        <end position="76"/>
    </location>
</feature>
<evidence type="ECO:0000313" key="3">
    <source>
        <dbReference type="EMBL" id="QHV97024.1"/>
    </source>
</evidence>
<dbReference type="InterPro" id="IPR052226">
    <property type="entry name" value="UPF0332_toxin"/>
</dbReference>
<keyword evidence="4" id="KW-1185">Reference proteome</keyword>
<dbReference type="RefSeq" id="WP_162387437.1">
    <property type="nucleotide sequence ID" value="NZ_CP045997.1"/>
</dbReference>
<dbReference type="Pfam" id="PF05168">
    <property type="entry name" value="HEPN"/>
    <property type="match status" value="1"/>
</dbReference>
<evidence type="ECO:0000256" key="1">
    <source>
        <dbReference type="ARBA" id="ARBA00038248"/>
    </source>
</evidence>
<protein>
    <submittedName>
        <fullName evidence="3">HEPN domain-containing protein</fullName>
    </submittedName>
</protein>
<comment type="similarity">
    <text evidence="1">Belongs to the UPF0332 family.</text>
</comment>
<dbReference type="Proteomes" id="UP000464577">
    <property type="component" value="Chromosome"/>
</dbReference>